<organism evidence="1 2">
    <name type="scientific">Candidatus Hakubella thermalkaliphila</name>
    <dbReference type="NCBI Taxonomy" id="2754717"/>
    <lineage>
        <taxon>Bacteria</taxon>
        <taxon>Bacillati</taxon>
        <taxon>Actinomycetota</taxon>
        <taxon>Actinomycetota incertae sedis</taxon>
        <taxon>Candidatus Hakubellales</taxon>
        <taxon>Candidatus Hakubellaceae</taxon>
        <taxon>Candidatus Hakubella</taxon>
    </lineage>
</organism>
<dbReference type="AlphaFoldDB" id="A0A6V8QCE3"/>
<dbReference type="Proteomes" id="UP000543224">
    <property type="component" value="Unassembled WGS sequence"/>
</dbReference>
<sequence length="526" mass="58995">MAAMVLPILHSIVAVLTSKTRGDGTREPLVLDILKQAYLTLKKDFDEENGGFSLAPKFPQPMGLEFLLRYFHRTQDEKASEMVEVTLEKMAKGGIYDQIGGGFHRYATDNNWLVPHFEKMLYDNALLSRVYLHAYLVTDKQLFRCVAEETIDYVLREMTAPGGGFFSTQDADSEGMEGKYYLWTPDEIFDVVGKENGQIVADYFSVTADGNFEGQNVLHLTKEPEPKASSIIDQAKASLLQRREQRLKPGRDEKILASWNGLMLASLAEAAYALDRRDYLTTAVANGSFLLDSMLRNGFLQHTCKDGKAELDGYLDDYAMVIDGLLTLHEATFGGEWLRQAITLARIMVEQFWDEATGAFYDTGERHENLFVRPQSTFDSALPSGASMAIMVLLKLGRLTDNHKFEQIAARALRSVRELMLQHPLGFSNWLCALDFYLSEPRQIAIIGSIDNPATSALLHTLRTTWLPNKVVAAYDPADPTSVSELKLLENRGMINNQPTVYVCHRYSCQKPVTDSVSLSAQLRGD</sequence>
<proteinExistence type="predicted"/>
<reference evidence="1 2" key="1">
    <citation type="journal article" date="2020" name="Front. Microbiol.">
        <title>Single-cell genomics of novel Actinobacteria with the Wood-Ljungdahl pathway discovered in a serpentinizing system.</title>
        <authorList>
            <person name="Merino N."/>
            <person name="Kawai M."/>
            <person name="Boyd E.S."/>
            <person name="Colman D.R."/>
            <person name="McGlynn S.E."/>
            <person name="Nealson K.H."/>
            <person name="Kurokawa K."/>
            <person name="Hongoh Y."/>
        </authorList>
    </citation>
    <scope>NUCLEOTIDE SEQUENCE [LARGE SCALE GENOMIC DNA]</scope>
    <source>
        <strain evidence="1 2">S25</strain>
    </source>
</reference>
<comment type="caution">
    <text evidence="1">The sequence shown here is derived from an EMBL/GenBank/DDBJ whole genome shotgun (WGS) entry which is preliminary data.</text>
</comment>
<dbReference type="InterPro" id="IPR024705">
    <property type="entry name" value="Ssp411"/>
</dbReference>
<dbReference type="GO" id="GO:0005975">
    <property type="term" value="P:carbohydrate metabolic process"/>
    <property type="evidence" value="ECO:0007669"/>
    <property type="project" value="InterPro"/>
</dbReference>
<protein>
    <recommendedName>
        <fullName evidence="3">DUF255 domain-containing protein</fullName>
    </recommendedName>
</protein>
<gene>
    <name evidence="1" type="ORF">HKBW3S25_00673</name>
</gene>
<evidence type="ECO:0000313" key="2">
    <source>
        <dbReference type="Proteomes" id="UP000543224"/>
    </source>
</evidence>
<dbReference type="Gene3D" id="1.50.10.10">
    <property type="match status" value="1"/>
</dbReference>
<dbReference type="SUPFAM" id="SSF48208">
    <property type="entry name" value="Six-hairpin glycosidases"/>
    <property type="match status" value="1"/>
</dbReference>
<accession>A0A6V8QCE3</accession>
<dbReference type="EMBL" id="BLRX01000054">
    <property type="protein sequence ID" value="GFP25215.1"/>
    <property type="molecule type" value="Genomic_DNA"/>
</dbReference>
<dbReference type="InterPro" id="IPR008928">
    <property type="entry name" value="6-hairpin_glycosidase_sf"/>
</dbReference>
<evidence type="ECO:0008006" key="3">
    <source>
        <dbReference type="Google" id="ProtNLM"/>
    </source>
</evidence>
<dbReference type="InterPro" id="IPR012341">
    <property type="entry name" value="6hp_glycosidase-like_sf"/>
</dbReference>
<dbReference type="PANTHER" id="PTHR42899:SF1">
    <property type="entry name" value="SPERMATOGENESIS-ASSOCIATED PROTEIN 20"/>
    <property type="match status" value="1"/>
</dbReference>
<name>A0A6V8QCE3_9ACTN</name>
<dbReference type="PANTHER" id="PTHR42899">
    <property type="entry name" value="SPERMATOGENESIS-ASSOCIATED PROTEIN 20"/>
    <property type="match status" value="1"/>
</dbReference>
<evidence type="ECO:0000313" key="1">
    <source>
        <dbReference type="EMBL" id="GFP25215.1"/>
    </source>
</evidence>